<evidence type="ECO:0000313" key="9">
    <source>
        <dbReference type="EMBL" id="MFC4593356.1"/>
    </source>
</evidence>
<feature type="transmembrane region" description="Helical" evidence="7">
    <location>
        <begin position="291"/>
        <end position="313"/>
    </location>
</feature>
<comment type="caution">
    <text evidence="9">The sequence shown here is derived from an EMBL/GenBank/DDBJ whole genome shotgun (WGS) entry which is preliminary data.</text>
</comment>
<evidence type="ECO:0000256" key="5">
    <source>
        <dbReference type="ARBA" id="ARBA00022989"/>
    </source>
</evidence>
<organism evidence="9 10">
    <name type="scientific">Sphingobium tyrosinilyticum</name>
    <dbReference type="NCBI Taxonomy" id="2715436"/>
    <lineage>
        <taxon>Bacteria</taxon>
        <taxon>Pseudomonadati</taxon>
        <taxon>Pseudomonadota</taxon>
        <taxon>Alphaproteobacteria</taxon>
        <taxon>Sphingomonadales</taxon>
        <taxon>Sphingomonadaceae</taxon>
        <taxon>Sphingobium</taxon>
    </lineage>
</organism>
<keyword evidence="6 7" id="KW-0472">Membrane</keyword>
<dbReference type="InterPro" id="IPR020846">
    <property type="entry name" value="MFS_dom"/>
</dbReference>
<evidence type="ECO:0000256" key="3">
    <source>
        <dbReference type="ARBA" id="ARBA00022475"/>
    </source>
</evidence>
<dbReference type="RefSeq" id="WP_380802740.1">
    <property type="nucleotide sequence ID" value="NZ_JBHSFZ010000005.1"/>
</dbReference>
<feature type="transmembrane region" description="Helical" evidence="7">
    <location>
        <begin position="69"/>
        <end position="90"/>
    </location>
</feature>
<feature type="transmembrane region" description="Helical" evidence="7">
    <location>
        <begin position="252"/>
        <end position="279"/>
    </location>
</feature>
<keyword evidence="10" id="KW-1185">Reference proteome</keyword>
<feature type="transmembrane region" description="Helical" evidence="7">
    <location>
        <begin position="413"/>
        <end position="431"/>
    </location>
</feature>
<evidence type="ECO:0000256" key="4">
    <source>
        <dbReference type="ARBA" id="ARBA00022692"/>
    </source>
</evidence>
<feature type="transmembrane region" description="Helical" evidence="7">
    <location>
        <begin position="173"/>
        <end position="193"/>
    </location>
</feature>
<evidence type="ECO:0000259" key="8">
    <source>
        <dbReference type="PROSITE" id="PS50850"/>
    </source>
</evidence>
<comment type="subcellular location">
    <subcellularLocation>
        <location evidence="1">Cell membrane</location>
        <topology evidence="1">Multi-pass membrane protein</topology>
    </subcellularLocation>
</comment>
<dbReference type="Gene3D" id="1.20.1250.20">
    <property type="entry name" value="MFS general substrate transporter like domains"/>
    <property type="match status" value="2"/>
</dbReference>
<reference evidence="10" key="1">
    <citation type="journal article" date="2019" name="Int. J. Syst. Evol. Microbiol.">
        <title>The Global Catalogue of Microorganisms (GCM) 10K type strain sequencing project: providing services to taxonomists for standard genome sequencing and annotation.</title>
        <authorList>
            <consortium name="The Broad Institute Genomics Platform"/>
            <consortium name="The Broad Institute Genome Sequencing Center for Infectious Disease"/>
            <person name="Wu L."/>
            <person name="Ma J."/>
        </authorList>
    </citation>
    <scope>NUCLEOTIDE SEQUENCE [LARGE SCALE GENOMIC DNA]</scope>
    <source>
        <strain evidence="10">NBRC 103632</strain>
    </source>
</reference>
<evidence type="ECO:0000256" key="7">
    <source>
        <dbReference type="SAM" id="Phobius"/>
    </source>
</evidence>
<evidence type="ECO:0000313" key="10">
    <source>
        <dbReference type="Proteomes" id="UP001595957"/>
    </source>
</evidence>
<name>A0ABV9EY21_9SPHN</name>
<dbReference type="EMBL" id="JBHSFZ010000005">
    <property type="protein sequence ID" value="MFC4593356.1"/>
    <property type="molecule type" value="Genomic_DNA"/>
</dbReference>
<evidence type="ECO:0000256" key="6">
    <source>
        <dbReference type="ARBA" id="ARBA00023136"/>
    </source>
</evidence>
<dbReference type="SUPFAM" id="SSF103473">
    <property type="entry name" value="MFS general substrate transporter"/>
    <property type="match status" value="1"/>
</dbReference>
<dbReference type="InterPro" id="IPR036259">
    <property type="entry name" value="MFS_trans_sf"/>
</dbReference>
<keyword evidence="5 7" id="KW-1133">Transmembrane helix</keyword>
<dbReference type="PROSITE" id="PS50850">
    <property type="entry name" value="MFS"/>
    <property type="match status" value="1"/>
</dbReference>
<feature type="transmembrane region" description="Helical" evidence="7">
    <location>
        <begin position="205"/>
        <end position="222"/>
    </location>
</feature>
<dbReference type="Pfam" id="PF00083">
    <property type="entry name" value="Sugar_tr"/>
    <property type="match status" value="1"/>
</dbReference>
<proteinExistence type="predicted"/>
<keyword evidence="3" id="KW-1003">Cell membrane</keyword>
<dbReference type="PANTHER" id="PTHR43045">
    <property type="entry name" value="SHIKIMATE TRANSPORTER"/>
    <property type="match status" value="1"/>
</dbReference>
<feature type="transmembrane region" description="Helical" evidence="7">
    <location>
        <begin position="385"/>
        <end position="406"/>
    </location>
</feature>
<dbReference type="InterPro" id="IPR005828">
    <property type="entry name" value="MFS_sugar_transport-like"/>
</dbReference>
<keyword evidence="4 7" id="KW-0812">Transmembrane</keyword>
<feature type="transmembrane region" description="Helical" evidence="7">
    <location>
        <begin position="319"/>
        <end position="338"/>
    </location>
</feature>
<feature type="domain" description="Major facilitator superfamily (MFS) profile" evidence="8">
    <location>
        <begin position="28"/>
        <end position="437"/>
    </location>
</feature>
<evidence type="ECO:0000256" key="1">
    <source>
        <dbReference type="ARBA" id="ARBA00004651"/>
    </source>
</evidence>
<keyword evidence="2" id="KW-0813">Transport</keyword>
<accession>A0ABV9EY21</accession>
<sequence>MARGGVRAMEAAVGETGGIDAMLRHRRVLAASLIGTAVEFYDFYIYATAASLVFGPLFFPATSPSAQLMAAYGSLALAFFARPLGAAVFGHYGDRIGRKATLVTSLMLMGGSTLAIGFLPTYQMIGWWAPLILCILRFGQGFGLGGEWGGAALLAVENAPPGWRARFGMFPQLGAPVGFLAANGLFLVLGMFLTDKDFFAWGWRLPFLGSAVLVFLGLWVRLKLTETPEFAAAQAEAPPPAVPLAALFSGHLGAAVAGTFAVVACFAVYYIATAFALGYGTTTLKINRETFLAIQLGAILFMALSIIIAGWWADKTSPTRVLVVGCIGTVAMGVIFGPAMGTGQLLPIFLILSLALFLMGFVYGPLGAYLPHLFPVQLRYTGASFSFNLGGIIGGALAPIVATWLIQVQGVELVGLYMSAAAAISLGGLWFTSRKPA</sequence>
<dbReference type="Proteomes" id="UP001595957">
    <property type="component" value="Unassembled WGS sequence"/>
</dbReference>
<protein>
    <submittedName>
        <fullName evidence="9">MFS transporter</fullName>
    </submittedName>
</protein>
<feature type="transmembrane region" description="Helical" evidence="7">
    <location>
        <begin position="345"/>
        <end position="365"/>
    </location>
</feature>
<evidence type="ECO:0000256" key="2">
    <source>
        <dbReference type="ARBA" id="ARBA00022448"/>
    </source>
</evidence>
<dbReference type="PANTHER" id="PTHR43045:SF2">
    <property type="entry name" value="INNER MEMBRANE METABOLITE TRANSPORT PROTEIN YHJE"/>
    <property type="match status" value="1"/>
</dbReference>
<feature type="transmembrane region" description="Helical" evidence="7">
    <location>
        <begin position="102"/>
        <end position="122"/>
    </location>
</feature>
<dbReference type="CDD" id="cd17369">
    <property type="entry name" value="MFS_ShiA_like"/>
    <property type="match status" value="1"/>
</dbReference>
<feature type="transmembrane region" description="Helical" evidence="7">
    <location>
        <begin position="28"/>
        <end position="49"/>
    </location>
</feature>
<gene>
    <name evidence="9" type="ORF">ACFO3E_03985</name>
</gene>